<dbReference type="EMBL" id="HACA01003370">
    <property type="protein sequence ID" value="CDW20731.1"/>
    <property type="molecule type" value="Transcribed_RNA"/>
</dbReference>
<organism evidence="1">
    <name type="scientific">Lepeophtheirus salmonis</name>
    <name type="common">Salmon louse</name>
    <name type="synonym">Caligus salmonis</name>
    <dbReference type="NCBI Taxonomy" id="72036"/>
    <lineage>
        <taxon>Eukaryota</taxon>
        <taxon>Metazoa</taxon>
        <taxon>Ecdysozoa</taxon>
        <taxon>Arthropoda</taxon>
        <taxon>Crustacea</taxon>
        <taxon>Multicrustacea</taxon>
        <taxon>Hexanauplia</taxon>
        <taxon>Copepoda</taxon>
        <taxon>Siphonostomatoida</taxon>
        <taxon>Caligidae</taxon>
        <taxon>Lepeophtheirus</taxon>
    </lineage>
</organism>
<protein>
    <submittedName>
        <fullName evidence="1">Uncharacterized protein</fullName>
    </submittedName>
</protein>
<dbReference type="AlphaFoldDB" id="A0A0K2T5J4"/>
<accession>A0A0K2T5J4</accession>
<proteinExistence type="predicted"/>
<evidence type="ECO:0000313" key="1">
    <source>
        <dbReference type="EMBL" id="CDW20731.1"/>
    </source>
</evidence>
<sequence length="43" mass="5077">HTLIFLLNCNVVLCLYPYTARQSLLLLFFYKIIYLKNTDAPIN</sequence>
<name>A0A0K2T5J4_LEPSM</name>
<feature type="non-terminal residue" evidence="1">
    <location>
        <position position="1"/>
    </location>
</feature>
<reference evidence="1" key="1">
    <citation type="submission" date="2014-05" db="EMBL/GenBank/DDBJ databases">
        <authorList>
            <person name="Chronopoulou M."/>
        </authorList>
    </citation>
    <scope>NUCLEOTIDE SEQUENCE</scope>
    <source>
        <tissue evidence="1">Whole organism</tissue>
    </source>
</reference>